<dbReference type="InterPro" id="IPR001991">
    <property type="entry name" value="Na-dicarboxylate_symporter"/>
</dbReference>
<evidence type="ECO:0000256" key="5">
    <source>
        <dbReference type="ARBA" id="ARBA00023136"/>
    </source>
</evidence>
<dbReference type="Pfam" id="PF00375">
    <property type="entry name" value="SDF"/>
    <property type="match status" value="1"/>
</dbReference>
<organism evidence="7 8">
    <name type="scientific">Dorea formicigenerans</name>
    <dbReference type="NCBI Taxonomy" id="39486"/>
    <lineage>
        <taxon>Bacteria</taxon>
        <taxon>Bacillati</taxon>
        <taxon>Bacillota</taxon>
        <taxon>Clostridia</taxon>
        <taxon>Lachnospirales</taxon>
        <taxon>Lachnospiraceae</taxon>
        <taxon>Dorea</taxon>
    </lineage>
</organism>
<name>A0A413YJW5_9FIRM</name>
<dbReference type="RefSeq" id="WP_118358517.1">
    <property type="nucleotide sequence ID" value="NZ_QSHK01000005.1"/>
</dbReference>
<feature type="transmembrane region" description="Helical" evidence="6">
    <location>
        <begin position="12"/>
        <end position="34"/>
    </location>
</feature>
<evidence type="ECO:0000256" key="6">
    <source>
        <dbReference type="SAM" id="Phobius"/>
    </source>
</evidence>
<feature type="transmembrane region" description="Helical" evidence="6">
    <location>
        <begin position="332"/>
        <end position="358"/>
    </location>
</feature>
<evidence type="ECO:0000256" key="4">
    <source>
        <dbReference type="ARBA" id="ARBA00022989"/>
    </source>
</evidence>
<proteinExistence type="predicted"/>
<dbReference type="Proteomes" id="UP000284742">
    <property type="component" value="Unassembled WGS sequence"/>
</dbReference>
<dbReference type="GO" id="GO:0015293">
    <property type="term" value="F:symporter activity"/>
    <property type="evidence" value="ECO:0007669"/>
    <property type="project" value="InterPro"/>
</dbReference>
<dbReference type="InterPro" id="IPR036458">
    <property type="entry name" value="Na:dicarbo_symporter_sf"/>
</dbReference>
<gene>
    <name evidence="7" type="ORF">DW860_08610</name>
</gene>
<protein>
    <submittedName>
        <fullName evidence="7">Dicarboxylate/amino acid:cation symporter</fullName>
    </submittedName>
</protein>
<keyword evidence="4 6" id="KW-1133">Transmembrane helix</keyword>
<dbReference type="EMBL" id="QSHK01000005">
    <property type="protein sequence ID" value="RHC07304.1"/>
    <property type="molecule type" value="Genomic_DNA"/>
</dbReference>
<dbReference type="AlphaFoldDB" id="A0A413YJW5"/>
<dbReference type="PANTHER" id="PTHR42865:SF10">
    <property type="entry name" value="SODIUM:DICARBOXYLATE SYMPORTER FAMILY PROTEIN"/>
    <property type="match status" value="1"/>
</dbReference>
<evidence type="ECO:0000313" key="7">
    <source>
        <dbReference type="EMBL" id="RHC07304.1"/>
    </source>
</evidence>
<sequence>MKKIFSSLPVKLLIGIVIGIIFGQIFPENVMNVVVPLKNILGQVINFVVPLIVIGFIAPSITKLGNNASRMLGVALMVAYTSSVLAALLSMGAGYAIIPNLPVVSEIEGLKELPEDVFGLTIPQIMNVMSALAFSILIGLAAIWTKAKTIITILDEFQNIVLAIVSKIIIPILPVFIAFTFTCLSYDGTITKQLPVFVSAVVIVMIGHYIWLTVLYVVAGVYSGKNPIEVVKHYGPAYITAVGTMSSAATLAVALRCARKSKVLREDMVDFGVPLFANIHLCGSVLTEVFFCMIVSKVLYGTLPDIQTLVLFCVLLAIFAIGAPGVPGGTVMASLGLITGVLGFGDDGTALMLAIFALQDSFGTACNVTGDGALTLFLTGYAEKHGIEKQNISVEL</sequence>
<feature type="transmembrane region" description="Helical" evidence="6">
    <location>
        <begin position="40"/>
        <end position="62"/>
    </location>
</feature>
<comment type="caution">
    <text evidence="7">The sequence shown here is derived from an EMBL/GenBank/DDBJ whole genome shotgun (WGS) entry which is preliminary data.</text>
</comment>
<dbReference type="SUPFAM" id="SSF118215">
    <property type="entry name" value="Proton glutamate symport protein"/>
    <property type="match status" value="1"/>
</dbReference>
<evidence type="ECO:0000313" key="8">
    <source>
        <dbReference type="Proteomes" id="UP000284742"/>
    </source>
</evidence>
<dbReference type="Gene3D" id="1.10.3860.10">
    <property type="entry name" value="Sodium:dicarboxylate symporter"/>
    <property type="match status" value="1"/>
</dbReference>
<feature type="transmembrane region" description="Helical" evidence="6">
    <location>
        <begin position="275"/>
        <end position="296"/>
    </location>
</feature>
<dbReference type="GO" id="GO:0005886">
    <property type="term" value="C:plasma membrane"/>
    <property type="evidence" value="ECO:0007669"/>
    <property type="project" value="TreeGrafter"/>
</dbReference>
<keyword evidence="3 6" id="KW-0812">Transmembrane</keyword>
<feature type="transmembrane region" description="Helical" evidence="6">
    <location>
        <begin position="118"/>
        <end position="145"/>
    </location>
</feature>
<feature type="transmembrane region" description="Helical" evidence="6">
    <location>
        <begin position="308"/>
        <end position="326"/>
    </location>
</feature>
<accession>A0A413YJW5</accession>
<dbReference type="PANTHER" id="PTHR42865">
    <property type="entry name" value="PROTON/GLUTAMATE-ASPARTATE SYMPORTER"/>
    <property type="match status" value="1"/>
</dbReference>
<dbReference type="PRINTS" id="PR00173">
    <property type="entry name" value="EDTRNSPORT"/>
</dbReference>
<evidence type="ECO:0000256" key="2">
    <source>
        <dbReference type="ARBA" id="ARBA00022448"/>
    </source>
</evidence>
<comment type="subcellular location">
    <subcellularLocation>
        <location evidence="1">Membrane</location>
        <topology evidence="1">Multi-pass membrane protein</topology>
    </subcellularLocation>
</comment>
<feature type="transmembrane region" description="Helical" evidence="6">
    <location>
        <begin position="234"/>
        <end position="255"/>
    </location>
</feature>
<evidence type="ECO:0000256" key="1">
    <source>
        <dbReference type="ARBA" id="ARBA00004141"/>
    </source>
</evidence>
<keyword evidence="5 6" id="KW-0472">Membrane</keyword>
<reference evidence="7 8" key="1">
    <citation type="submission" date="2018-08" db="EMBL/GenBank/DDBJ databases">
        <title>A genome reference for cultivated species of the human gut microbiota.</title>
        <authorList>
            <person name="Zou Y."/>
            <person name="Xue W."/>
            <person name="Luo G."/>
        </authorList>
    </citation>
    <scope>NUCLEOTIDE SEQUENCE [LARGE SCALE GENOMIC DNA]</scope>
    <source>
        <strain evidence="7 8">AM37-5</strain>
    </source>
</reference>
<feature type="transmembrane region" description="Helical" evidence="6">
    <location>
        <begin position="74"/>
        <end position="98"/>
    </location>
</feature>
<feature type="transmembrane region" description="Helical" evidence="6">
    <location>
        <begin position="194"/>
        <end position="222"/>
    </location>
</feature>
<evidence type="ECO:0000256" key="3">
    <source>
        <dbReference type="ARBA" id="ARBA00022692"/>
    </source>
</evidence>
<keyword evidence="2" id="KW-0813">Transport</keyword>
<feature type="transmembrane region" description="Helical" evidence="6">
    <location>
        <begin position="157"/>
        <end position="182"/>
    </location>
</feature>